<dbReference type="HOGENOM" id="CLU_037990_10_0_6"/>
<keyword evidence="2" id="KW-0808">Transferase</keyword>
<dbReference type="Gene3D" id="3.40.50.150">
    <property type="entry name" value="Vaccinia Virus protein VP39"/>
    <property type="match status" value="1"/>
</dbReference>
<dbReference type="AlphaFoldDB" id="C6C572"/>
<dbReference type="InterPro" id="IPR013216">
    <property type="entry name" value="Methyltransf_11"/>
</dbReference>
<sequence>MEKSKSHQQAVEQQFGNQARAYLSSAVHAQGEDLNELARRFLDTPQAHVLDLGCGAGHVSFTLASRVAQVVACDLSLRMLEVVAQTSAERELTTVTTRQAVAESLPFADASFDAVISRYSAHHWQDVPRALREVKRVLKPGGEAIFIDVVSPGYPMLDVFLQTVEMLRDTSHVRDYAPGEWLTFCTEAGLNIKSLTTARLPLEFQSWVARMRTPDAFVVAIQALQKAASAPVKRHYDIQDDGSFTVDTAFIVASC</sequence>
<reference evidence="2" key="1">
    <citation type="submission" date="2009-06" db="EMBL/GenBank/DDBJ databases">
        <title>Complete sequence of Dickeya dadantii Ech703.</title>
        <authorList>
            <consortium name="US DOE Joint Genome Institute"/>
            <person name="Lucas S."/>
            <person name="Copeland A."/>
            <person name="Lapidus A."/>
            <person name="Glavina del Rio T."/>
            <person name="Dalin E."/>
            <person name="Tice H."/>
            <person name="Bruce D."/>
            <person name="Goodwin L."/>
            <person name="Pitluck S."/>
            <person name="Chertkov O."/>
            <person name="Brettin T."/>
            <person name="Detter J.C."/>
            <person name="Han C."/>
            <person name="Larimer F."/>
            <person name="Land M."/>
            <person name="Hauser L."/>
            <person name="Kyrpides N."/>
            <person name="Mikhailova N."/>
            <person name="Balakrishnan V."/>
            <person name="Glasner J."/>
            <person name="Perna N.T."/>
        </authorList>
    </citation>
    <scope>NUCLEOTIDE SEQUENCE [LARGE SCALE GENOMIC DNA]</scope>
    <source>
        <strain evidence="2">Ech703</strain>
    </source>
</reference>
<proteinExistence type="predicted"/>
<dbReference type="KEGG" id="dda:Dd703_1891"/>
<name>C6C572_MUSP7</name>
<dbReference type="CDD" id="cd02440">
    <property type="entry name" value="AdoMet_MTases"/>
    <property type="match status" value="1"/>
</dbReference>
<protein>
    <submittedName>
        <fullName evidence="2">Methyltransferase type 11</fullName>
    </submittedName>
</protein>
<dbReference type="Proteomes" id="UP000002734">
    <property type="component" value="Chromosome"/>
</dbReference>
<dbReference type="eggNOG" id="COG2226">
    <property type="taxonomic scope" value="Bacteria"/>
</dbReference>
<dbReference type="EMBL" id="CP001654">
    <property type="protein sequence ID" value="ACS85682.1"/>
    <property type="molecule type" value="Genomic_DNA"/>
</dbReference>
<gene>
    <name evidence="2" type="ordered locus">Dd703_1891</name>
</gene>
<keyword evidence="2" id="KW-0489">Methyltransferase</keyword>
<dbReference type="PANTHER" id="PTHR43591">
    <property type="entry name" value="METHYLTRANSFERASE"/>
    <property type="match status" value="1"/>
</dbReference>
<dbReference type="GO" id="GO:0008757">
    <property type="term" value="F:S-adenosylmethionine-dependent methyltransferase activity"/>
    <property type="evidence" value="ECO:0007669"/>
    <property type="project" value="InterPro"/>
</dbReference>
<keyword evidence="3" id="KW-1185">Reference proteome</keyword>
<organism evidence="2 3">
    <name type="scientific">Musicola paradisiaca (strain Ech703)</name>
    <name type="common">Dickeya paradisiaca</name>
    <name type="synonym">Dickeya dadantii</name>
    <dbReference type="NCBI Taxonomy" id="579405"/>
    <lineage>
        <taxon>Bacteria</taxon>
        <taxon>Pseudomonadati</taxon>
        <taxon>Pseudomonadota</taxon>
        <taxon>Gammaproteobacteria</taxon>
        <taxon>Enterobacterales</taxon>
        <taxon>Pectobacteriaceae</taxon>
        <taxon>Musicola</taxon>
    </lineage>
</organism>
<dbReference type="InterPro" id="IPR029063">
    <property type="entry name" value="SAM-dependent_MTases_sf"/>
</dbReference>
<feature type="domain" description="Methyltransferase type 11" evidence="1">
    <location>
        <begin position="50"/>
        <end position="146"/>
    </location>
</feature>
<dbReference type="PANTHER" id="PTHR43591:SF24">
    <property type="entry name" value="2-METHOXY-6-POLYPRENYL-1,4-BENZOQUINOL METHYLASE, MITOCHONDRIAL"/>
    <property type="match status" value="1"/>
</dbReference>
<dbReference type="RefSeq" id="WP_012765499.1">
    <property type="nucleotide sequence ID" value="NC_012880.1"/>
</dbReference>
<dbReference type="GO" id="GO:0032259">
    <property type="term" value="P:methylation"/>
    <property type="evidence" value="ECO:0007669"/>
    <property type="project" value="UniProtKB-KW"/>
</dbReference>
<accession>C6C572</accession>
<dbReference type="Pfam" id="PF08241">
    <property type="entry name" value="Methyltransf_11"/>
    <property type="match status" value="1"/>
</dbReference>
<evidence type="ECO:0000313" key="3">
    <source>
        <dbReference type="Proteomes" id="UP000002734"/>
    </source>
</evidence>
<evidence type="ECO:0000313" key="2">
    <source>
        <dbReference type="EMBL" id="ACS85682.1"/>
    </source>
</evidence>
<dbReference type="STRING" id="579405.Dd703_1891"/>
<dbReference type="SUPFAM" id="SSF53335">
    <property type="entry name" value="S-adenosyl-L-methionine-dependent methyltransferases"/>
    <property type="match status" value="1"/>
</dbReference>
<evidence type="ECO:0000259" key="1">
    <source>
        <dbReference type="Pfam" id="PF08241"/>
    </source>
</evidence>